<dbReference type="Proteomes" id="UP001234880">
    <property type="component" value="Unassembled WGS sequence"/>
</dbReference>
<proteinExistence type="predicted"/>
<gene>
    <name evidence="2" type="ORF">JOF35_001004</name>
</gene>
<organism evidence="2 3">
    <name type="scientific">Streptomyces demainii</name>
    <dbReference type="NCBI Taxonomy" id="588122"/>
    <lineage>
        <taxon>Bacteria</taxon>
        <taxon>Bacillati</taxon>
        <taxon>Actinomycetota</taxon>
        <taxon>Actinomycetes</taxon>
        <taxon>Kitasatosporales</taxon>
        <taxon>Streptomycetaceae</taxon>
        <taxon>Streptomyces</taxon>
    </lineage>
</organism>
<feature type="compositionally biased region" description="Low complexity" evidence="1">
    <location>
        <begin position="1"/>
        <end position="18"/>
    </location>
</feature>
<accession>A0ABT9KJY1</accession>
<protein>
    <submittedName>
        <fullName evidence="2">Uncharacterized protein</fullName>
    </submittedName>
</protein>
<evidence type="ECO:0000313" key="3">
    <source>
        <dbReference type="Proteomes" id="UP001234880"/>
    </source>
</evidence>
<name>A0ABT9KJY1_9ACTN</name>
<evidence type="ECO:0000313" key="2">
    <source>
        <dbReference type="EMBL" id="MDP9608727.1"/>
    </source>
</evidence>
<feature type="compositionally biased region" description="Acidic residues" evidence="1">
    <location>
        <begin position="19"/>
        <end position="43"/>
    </location>
</feature>
<sequence length="58" mass="5619">MSSHLKSSGSQLSVADGLSDGDAEGDDDGDFEGDADGDVEGDVDGGGGDGLASSPKIF</sequence>
<keyword evidence="3" id="KW-1185">Reference proteome</keyword>
<feature type="region of interest" description="Disordered" evidence="1">
    <location>
        <begin position="1"/>
        <end position="58"/>
    </location>
</feature>
<evidence type="ECO:0000256" key="1">
    <source>
        <dbReference type="SAM" id="MobiDB-lite"/>
    </source>
</evidence>
<dbReference type="EMBL" id="JAURUE010000001">
    <property type="protein sequence ID" value="MDP9608727.1"/>
    <property type="molecule type" value="Genomic_DNA"/>
</dbReference>
<comment type="caution">
    <text evidence="2">The sequence shown here is derived from an EMBL/GenBank/DDBJ whole genome shotgun (WGS) entry which is preliminary data.</text>
</comment>
<reference evidence="2 3" key="1">
    <citation type="submission" date="2023-07" db="EMBL/GenBank/DDBJ databases">
        <title>Sequencing the genomes of 1000 actinobacteria strains.</title>
        <authorList>
            <person name="Klenk H.-P."/>
        </authorList>
    </citation>
    <scope>NUCLEOTIDE SEQUENCE [LARGE SCALE GENOMIC DNA]</scope>
    <source>
        <strain evidence="2 3">DSM 41600</strain>
    </source>
</reference>